<dbReference type="AlphaFoldDB" id="A0A183C7W1"/>
<dbReference type="WBParaSite" id="GPLIN_000895700">
    <property type="protein sequence ID" value="GPLIN_000895700"/>
    <property type="gene ID" value="GPLIN_000895700"/>
</dbReference>
<dbReference type="Gene3D" id="3.40.50.720">
    <property type="entry name" value="NAD(P)-binding Rossmann-like Domain"/>
    <property type="match status" value="1"/>
</dbReference>
<dbReference type="Pfam" id="PF13561">
    <property type="entry name" value="adh_short_C2"/>
    <property type="match status" value="1"/>
</dbReference>
<sequence length="141" mass="15371">MSARVRPFYGVMKAALDHWTRVMALNCGEKGVRVNSIKLGCPVEPPSDQRARPGASSLSLCVATEKQISRARTAARAQQAPACHTKHAQAKQCGDSVRTPSEPRRETAPANESHASCSTPLLYIIEAKCYNLFSMRSKEGE</sequence>
<dbReference type="Proteomes" id="UP000050741">
    <property type="component" value="Unassembled WGS sequence"/>
</dbReference>
<evidence type="ECO:0000313" key="3">
    <source>
        <dbReference type="WBParaSite" id="GPLIN_000895700"/>
    </source>
</evidence>
<feature type="region of interest" description="Disordered" evidence="1">
    <location>
        <begin position="73"/>
        <end position="113"/>
    </location>
</feature>
<dbReference type="InterPro" id="IPR002347">
    <property type="entry name" value="SDR_fam"/>
</dbReference>
<protein>
    <submittedName>
        <fullName evidence="3">Uncharacterized protein</fullName>
    </submittedName>
</protein>
<dbReference type="SUPFAM" id="SSF51735">
    <property type="entry name" value="NAD(P)-binding Rossmann-fold domains"/>
    <property type="match status" value="1"/>
</dbReference>
<evidence type="ECO:0000313" key="2">
    <source>
        <dbReference type="Proteomes" id="UP000050741"/>
    </source>
</evidence>
<name>A0A183C7W1_GLOPA</name>
<keyword evidence="2" id="KW-1185">Reference proteome</keyword>
<reference evidence="2" key="1">
    <citation type="submission" date="2013-12" db="EMBL/GenBank/DDBJ databases">
        <authorList>
            <person name="Aslett M."/>
        </authorList>
    </citation>
    <scope>NUCLEOTIDE SEQUENCE [LARGE SCALE GENOMIC DNA]</scope>
    <source>
        <strain evidence="2">Lindley</strain>
    </source>
</reference>
<organism evidence="2 3">
    <name type="scientific">Globodera pallida</name>
    <name type="common">Potato cyst nematode worm</name>
    <name type="synonym">Heterodera pallida</name>
    <dbReference type="NCBI Taxonomy" id="36090"/>
    <lineage>
        <taxon>Eukaryota</taxon>
        <taxon>Metazoa</taxon>
        <taxon>Ecdysozoa</taxon>
        <taxon>Nematoda</taxon>
        <taxon>Chromadorea</taxon>
        <taxon>Rhabditida</taxon>
        <taxon>Tylenchina</taxon>
        <taxon>Tylenchomorpha</taxon>
        <taxon>Tylenchoidea</taxon>
        <taxon>Heteroderidae</taxon>
        <taxon>Heteroderinae</taxon>
        <taxon>Globodera</taxon>
    </lineage>
</organism>
<proteinExistence type="predicted"/>
<dbReference type="InterPro" id="IPR036291">
    <property type="entry name" value="NAD(P)-bd_dom_sf"/>
</dbReference>
<reference evidence="2" key="2">
    <citation type="submission" date="2014-05" db="EMBL/GenBank/DDBJ databases">
        <title>The genome and life-stage specific transcriptomes of Globodera pallida elucidate key aspects of plant parasitism by a cyst nematode.</title>
        <authorList>
            <person name="Cotton J.A."/>
            <person name="Lilley C.J."/>
            <person name="Jones L.M."/>
            <person name="Kikuchi T."/>
            <person name="Reid A.J."/>
            <person name="Thorpe P."/>
            <person name="Tsai I.J."/>
            <person name="Beasley H."/>
            <person name="Blok V."/>
            <person name="Cock P.J.A."/>
            <person name="Van den Akker S.E."/>
            <person name="Holroyd N."/>
            <person name="Hunt M."/>
            <person name="Mantelin S."/>
            <person name="Naghra H."/>
            <person name="Pain A."/>
            <person name="Palomares-Rius J.E."/>
            <person name="Zarowiecki M."/>
            <person name="Berriman M."/>
            <person name="Jones J.T."/>
            <person name="Urwin P.E."/>
        </authorList>
    </citation>
    <scope>NUCLEOTIDE SEQUENCE [LARGE SCALE GENOMIC DNA]</scope>
    <source>
        <strain evidence="2">Lindley</strain>
    </source>
</reference>
<feature type="compositionally biased region" description="Low complexity" evidence="1">
    <location>
        <begin position="73"/>
        <end position="82"/>
    </location>
</feature>
<reference evidence="3" key="3">
    <citation type="submission" date="2016-06" db="UniProtKB">
        <authorList>
            <consortium name="WormBaseParasite"/>
        </authorList>
    </citation>
    <scope>IDENTIFICATION</scope>
</reference>
<accession>A0A183C7W1</accession>
<evidence type="ECO:0000256" key="1">
    <source>
        <dbReference type="SAM" id="MobiDB-lite"/>
    </source>
</evidence>